<comment type="caution">
    <text evidence="2">The sequence shown here is derived from an EMBL/GenBank/DDBJ whole genome shotgun (WGS) entry which is preliminary data.</text>
</comment>
<keyword evidence="1" id="KW-0472">Membrane</keyword>
<evidence type="ECO:0000256" key="1">
    <source>
        <dbReference type="SAM" id="Phobius"/>
    </source>
</evidence>
<organism evidence="2 3">
    <name type="scientific">Acinetobacter bereziniae NIPH 3</name>
    <dbReference type="NCBI Taxonomy" id="1217651"/>
    <lineage>
        <taxon>Bacteria</taxon>
        <taxon>Pseudomonadati</taxon>
        <taxon>Pseudomonadota</taxon>
        <taxon>Gammaproteobacteria</taxon>
        <taxon>Moraxellales</taxon>
        <taxon>Moraxellaceae</taxon>
        <taxon>Acinetobacter</taxon>
    </lineage>
</organism>
<sequence>MSSISIGKKIPENRNNFFSLLLIVNLYVQIYNYFNEKDFKWFVILCNMFLILVCRYFFNLEDYLKNKGWL</sequence>
<dbReference type="EMBL" id="APPK01000026">
    <property type="protein sequence ID" value="ENV22546.1"/>
    <property type="molecule type" value="Genomic_DNA"/>
</dbReference>
<reference evidence="2 3" key="1">
    <citation type="submission" date="2013-02" db="EMBL/GenBank/DDBJ databases">
        <title>The Genome Sequence of Acinetobacter bereziniae NIPH 3.</title>
        <authorList>
            <consortium name="The Broad Institute Genome Sequencing Platform"/>
            <consortium name="The Broad Institute Genome Sequencing Center for Infectious Disease"/>
            <person name="Cerqueira G."/>
            <person name="Feldgarden M."/>
            <person name="Courvalin P."/>
            <person name="Perichon B."/>
            <person name="Grillot-Courvalin C."/>
            <person name="Clermont D."/>
            <person name="Rocha E."/>
            <person name="Yoon E.-J."/>
            <person name="Nemec A."/>
            <person name="Walker B."/>
            <person name="Young S.K."/>
            <person name="Zeng Q."/>
            <person name="Gargeya S."/>
            <person name="Fitzgerald M."/>
            <person name="Haas B."/>
            <person name="Abouelleil A."/>
            <person name="Alvarado L."/>
            <person name="Arachchi H.M."/>
            <person name="Berlin A.M."/>
            <person name="Chapman S.B."/>
            <person name="Dewar J."/>
            <person name="Goldberg J."/>
            <person name="Griggs A."/>
            <person name="Gujja S."/>
            <person name="Hansen M."/>
            <person name="Howarth C."/>
            <person name="Imamovic A."/>
            <person name="Larimer J."/>
            <person name="McCowan C."/>
            <person name="Murphy C."/>
            <person name="Neiman D."/>
            <person name="Pearson M."/>
            <person name="Priest M."/>
            <person name="Roberts A."/>
            <person name="Saif S."/>
            <person name="Shea T."/>
            <person name="Sisk P."/>
            <person name="Sykes S."/>
            <person name="Wortman J."/>
            <person name="Nusbaum C."/>
            <person name="Birren B."/>
        </authorList>
    </citation>
    <scope>NUCLEOTIDE SEQUENCE [LARGE SCALE GENOMIC DNA]</scope>
    <source>
        <strain evidence="2 3">NIPH 3</strain>
    </source>
</reference>
<protein>
    <submittedName>
        <fullName evidence="2">Uncharacterized protein</fullName>
    </submittedName>
</protein>
<feature type="transmembrane region" description="Helical" evidence="1">
    <location>
        <begin position="40"/>
        <end position="58"/>
    </location>
</feature>
<dbReference type="AlphaFoldDB" id="N8XE27"/>
<feature type="transmembrane region" description="Helical" evidence="1">
    <location>
        <begin position="16"/>
        <end position="34"/>
    </location>
</feature>
<keyword evidence="1" id="KW-1133">Transmembrane helix</keyword>
<proteinExistence type="predicted"/>
<gene>
    <name evidence="2" type="ORF">F963_01540</name>
</gene>
<evidence type="ECO:0000313" key="2">
    <source>
        <dbReference type="EMBL" id="ENV22546.1"/>
    </source>
</evidence>
<dbReference type="Proteomes" id="UP000013270">
    <property type="component" value="Unassembled WGS sequence"/>
</dbReference>
<evidence type="ECO:0000313" key="3">
    <source>
        <dbReference type="Proteomes" id="UP000013270"/>
    </source>
</evidence>
<name>N8XE27_ACIBZ</name>
<accession>N8XE27</accession>
<dbReference type="HOGENOM" id="CLU_2748483_0_0_6"/>
<keyword evidence="1" id="KW-0812">Transmembrane</keyword>